<evidence type="ECO:0000313" key="3">
    <source>
        <dbReference type="EMBL" id="KAJ3219175.1"/>
    </source>
</evidence>
<dbReference type="EMBL" id="JADGJW010000350">
    <property type="protein sequence ID" value="KAJ3219175.1"/>
    <property type="molecule type" value="Genomic_DNA"/>
</dbReference>
<protein>
    <recommendedName>
        <fullName evidence="2">DUF7082 domain-containing protein</fullName>
    </recommendedName>
</protein>
<feature type="domain" description="DUF7082" evidence="2">
    <location>
        <begin position="1057"/>
        <end position="1204"/>
    </location>
</feature>
<accession>A0AAD5XVD0</accession>
<reference evidence="3" key="1">
    <citation type="submission" date="2020-05" db="EMBL/GenBank/DDBJ databases">
        <title>Phylogenomic resolution of chytrid fungi.</title>
        <authorList>
            <person name="Stajich J.E."/>
            <person name="Amses K."/>
            <person name="Simmons R."/>
            <person name="Seto K."/>
            <person name="Myers J."/>
            <person name="Bonds A."/>
            <person name="Quandt C.A."/>
            <person name="Barry K."/>
            <person name="Liu P."/>
            <person name="Grigoriev I."/>
            <person name="Longcore J.E."/>
            <person name="James T.Y."/>
        </authorList>
    </citation>
    <scope>NUCLEOTIDE SEQUENCE</scope>
    <source>
        <strain evidence="3">JEL0476</strain>
    </source>
</reference>
<gene>
    <name evidence="3" type="ORF">HK099_004806</name>
</gene>
<dbReference type="Pfam" id="PF23305">
    <property type="entry name" value="DUF7082"/>
    <property type="match status" value="3"/>
</dbReference>
<feature type="compositionally biased region" description="Acidic residues" evidence="1">
    <location>
        <begin position="1246"/>
        <end position="1255"/>
    </location>
</feature>
<organism evidence="3 4">
    <name type="scientific">Clydaea vesicula</name>
    <dbReference type="NCBI Taxonomy" id="447962"/>
    <lineage>
        <taxon>Eukaryota</taxon>
        <taxon>Fungi</taxon>
        <taxon>Fungi incertae sedis</taxon>
        <taxon>Chytridiomycota</taxon>
        <taxon>Chytridiomycota incertae sedis</taxon>
        <taxon>Chytridiomycetes</taxon>
        <taxon>Lobulomycetales</taxon>
        <taxon>Lobulomycetaceae</taxon>
        <taxon>Clydaea</taxon>
    </lineage>
</organism>
<proteinExistence type="predicted"/>
<dbReference type="Proteomes" id="UP001211065">
    <property type="component" value="Unassembled WGS sequence"/>
</dbReference>
<evidence type="ECO:0000259" key="2">
    <source>
        <dbReference type="Pfam" id="PF23305"/>
    </source>
</evidence>
<keyword evidence="4" id="KW-1185">Reference proteome</keyword>
<evidence type="ECO:0000256" key="1">
    <source>
        <dbReference type="SAM" id="MobiDB-lite"/>
    </source>
</evidence>
<feature type="domain" description="DUF7082" evidence="2">
    <location>
        <begin position="683"/>
        <end position="852"/>
    </location>
</feature>
<sequence>MEVATFHAIDYLNFSSSKLEKADLFNNRQSELISNFNSALNATDSLTSLKVEAGHLTENPFTSTAGEVSTVLLSSPSATAAITYSELSIEQDLRQTDMNIFTKELDSKTAASLKRKRRCSQTMHDELLGDEGFFKKDVENDYSKVPVNKVETANQNFVELNSQKIPNSTFKCTEEDLVSCSVVKKLKQFSNGVDLILEESFPSNAKVSNTNVQNIIDSPTLNYDSSRQIPKENTISNGKLPQHGEVVFIKEGTPISTHSKKSFDFLASEHTFNELEDTSLCKKKIENPSMKKKRKPIAKKGPLPSTEILIPECQIKAITEGWTKSELQSGRVLAKFKFKTTVDTRRTVNIEISNFTAYYTSPEALLDDEMVFSVFKLTDDGYNDYFITSFEVINCYAKIMNVDFSSEGKKLLRGCCNYSIKQETLKTNTSSFDLLIGFENPRPRAVARDIKIFYWRDLNKIFTRMNTWYHRHNNHDLMVMNNEQSMPYVNLPPRDSYILNSSSTIPNSIPDTTKTSPLDLKKQKEKLLLPEEKVVERSLLLQNRINFTPGLKRNSYKNIPFLNSPKMELGKDSVKKEPVFNIILPQIYKLPPNEILKSNDNKKVENEGVYIVKESPKITDDKLWQGVPIDVVDEILSEEEYTDVDKPDTKAEIKNRIEKSINILNFSNKNTGQKLSTAISISEVELTDMTKNWTDLEIETSRRLVKVKVEPSNLIMKKKLSLEAFTAIYREEEAKFKNDKSLLFESEFKIAEEDCMILSCFKLDEEELKGYFVTSYEILALFQMILGVELTNNIKKSLRGIMQHPYVNQITLLKGTKSFDFLIGLQAPKPREKARHSKIFHWSDLSIILNKMNSWYWKTQKGIDLHTLELLSDHVEEMVHDSPTILPSLRSDSGAKILTESLNTSIPQNVNINIPHFPLIPPVSVTTQRHNLDASTIKETKIFCSLQLGCDAESDSNASDTSVRVIPQLPTYNPNLHSNILLSLKDKERKIEAEKVRLAKRQLRAGNNLKNTAENKLLQFNNSKSKSKSDKMNSIAGNLHHTPPKMCYISELKFNFEDLKSMLQNWTTQECLERRRIVKIQAFKPNEKVVNFKVFTSNLSNSLPKIEGTRVSILKIPNSPETANYFLSSYDILKLCVNLVKINLYENEKNKLKRIMDGFANVTLKKNTKLFEVVMRMTDPSPRYVRTELKLFLWMEIPKIMLAILEWYKEKNLVLVNKYHRKQKNAACDNETPSMIFDEDEVLSEIDMEDNEEDDKSYAPTEDGDEEDYDEKKTANNSVEDNYTEFNTLTSCS</sequence>
<evidence type="ECO:0000313" key="4">
    <source>
        <dbReference type="Proteomes" id="UP001211065"/>
    </source>
</evidence>
<dbReference type="InterPro" id="IPR055509">
    <property type="entry name" value="DUF7082"/>
</dbReference>
<dbReference type="GO" id="GO:0005634">
    <property type="term" value="C:nucleus"/>
    <property type="evidence" value="ECO:0007669"/>
    <property type="project" value="TreeGrafter"/>
</dbReference>
<feature type="region of interest" description="Disordered" evidence="1">
    <location>
        <begin position="1246"/>
        <end position="1280"/>
    </location>
</feature>
<comment type="caution">
    <text evidence="3">The sequence shown here is derived from an EMBL/GenBank/DDBJ whole genome shotgun (WGS) entry which is preliminary data.</text>
</comment>
<dbReference type="PANTHER" id="PTHR39463">
    <property type="entry name" value="MEDUSA"/>
    <property type="match status" value="1"/>
</dbReference>
<feature type="domain" description="DUF7082" evidence="2">
    <location>
        <begin position="314"/>
        <end position="463"/>
    </location>
</feature>
<dbReference type="PANTHER" id="PTHR39463:SF1">
    <property type="entry name" value="MEDUSA"/>
    <property type="match status" value="1"/>
</dbReference>
<name>A0AAD5XVD0_9FUNG</name>